<sequence length="322" mass="35938">MELNLDVMPSALGPLNENTDFSQLLQQQLKKLSSYFYDYQRVSQQGLQREVQVVQDENTPQTKVILTAATAALIALMQESLYQMGQQSREQDKTVINADIAYQDFLAIYGQLFGETVLEASLAPEFDESNAQQAAVDDISALTPPTDMMQMPWRQGYTWISNGAHSHTGSGYPLSSIDVSYNWPGWGAQTYSVASAHSGWVSVFSACQVRVTNPNGWGTNYYHLDHIEVNDGQWVDGNTKLGVYASSRRNALCQGGSSTGPHLHFSLLYNGAYRSLQGVNIGPYDINVGNYNYDGNCSRFWLWNSLDRVYKCAWDKLYNPGS</sequence>
<dbReference type="Pfam" id="PF01551">
    <property type="entry name" value="Peptidase_M23"/>
    <property type="match status" value="1"/>
</dbReference>
<comment type="cofactor">
    <cofactor evidence="7">
        <name>Zn(2+)</name>
        <dbReference type="ChEBI" id="CHEBI:29105"/>
    </cofactor>
    <text evidence="7">Binds 1 zinc ion per subunit.</text>
</comment>
<feature type="active site" description="Proton donor/acceptor" evidence="6">
    <location>
        <position position="223"/>
    </location>
</feature>
<feature type="binding site" evidence="7">
    <location>
        <position position="178"/>
    </location>
    <ligand>
        <name>Zn(2+)</name>
        <dbReference type="ChEBI" id="CHEBI:29105"/>
    </ligand>
</feature>
<keyword evidence="11" id="KW-1185">Reference proteome</keyword>
<dbReference type="InterPro" id="IPR050570">
    <property type="entry name" value="Cell_wall_metabolism_enzyme"/>
</dbReference>
<dbReference type="KEGG" id="tact:SG35_019115"/>
<dbReference type="CDD" id="cd12797">
    <property type="entry name" value="M23_peptidase"/>
    <property type="match status" value="1"/>
</dbReference>
<dbReference type="EMBL" id="CP059735">
    <property type="protein sequence ID" value="WDE01944.1"/>
    <property type="molecule type" value="Genomic_DNA"/>
</dbReference>
<accession>A0AAE9YX35</accession>
<dbReference type="InterPro" id="IPR016047">
    <property type="entry name" value="M23ase_b-sheet_dom"/>
</dbReference>
<evidence type="ECO:0000256" key="7">
    <source>
        <dbReference type="PIRSR" id="PIRSR600841-2"/>
    </source>
</evidence>
<evidence type="ECO:0000313" key="11">
    <source>
        <dbReference type="Proteomes" id="UP000032568"/>
    </source>
</evidence>
<dbReference type="GO" id="GO:0006508">
    <property type="term" value="P:proteolysis"/>
    <property type="evidence" value="ECO:0007669"/>
    <property type="project" value="UniProtKB-KW"/>
</dbReference>
<keyword evidence="4 7" id="KW-0862">Zinc</keyword>
<dbReference type="PANTHER" id="PTHR21666:SF288">
    <property type="entry name" value="CELL DIVISION PROTEIN YTFB"/>
    <property type="match status" value="1"/>
</dbReference>
<evidence type="ECO:0000256" key="6">
    <source>
        <dbReference type="PIRSR" id="PIRSR600841-1"/>
    </source>
</evidence>
<dbReference type="Gene3D" id="2.70.70.10">
    <property type="entry name" value="Glucose Permease (Domain IIA)"/>
    <property type="match status" value="1"/>
</dbReference>
<feature type="disulfide bond" evidence="8">
    <location>
        <begin position="207"/>
        <end position="253"/>
    </location>
</feature>
<evidence type="ECO:0000313" key="10">
    <source>
        <dbReference type="EMBL" id="WDE01944.1"/>
    </source>
</evidence>
<keyword evidence="8" id="KW-1015">Disulfide bond</keyword>
<evidence type="ECO:0000256" key="4">
    <source>
        <dbReference type="ARBA" id="ARBA00022833"/>
    </source>
</evidence>
<evidence type="ECO:0000256" key="1">
    <source>
        <dbReference type="ARBA" id="ARBA00022670"/>
    </source>
</evidence>
<feature type="binding site" evidence="7">
    <location>
        <position position="264"/>
    </location>
    <ligand>
        <name>Zn(2+)</name>
        <dbReference type="ChEBI" id="CHEBI:29105"/>
    </ligand>
</feature>
<organism evidence="10 11">
    <name type="scientific">Thalassomonas actiniarum</name>
    <dbReference type="NCBI Taxonomy" id="485447"/>
    <lineage>
        <taxon>Bacteria</taxon>
        <taxon>Pseudomonadati</taxon>
        <taxon>Pseudomonadota</taxon>
        <taxon>Gammaproteobacteria</taxon>
        <taxon>Alteromonadales</taxon>
        <taxon>Colwelliaceae</taxon>
        <taxon>Thalassomonas</taxon>
    </lineage>
</organism>
<keyword evidence="1" id="KW-0645">Protease</keyword>
<dbReference type="InterPro" id="IPR011055">
    <property type="entry name" value="Dup_hybrid_motif"/>
</dbReference>
<evidence type="ECO:0000256" key="5">
    <source>
        <dbReference type="ARBA" id="ARBA00023049"/>
    </source>
</evidence>
<protein>
    <submittedName>
        <fullName evidence="10">M23 family metallopeptidase</fullName>
    </submittedName>
</protein>
<dbReference type="SUPFAM" id="SSF51261">
    <property type="entry name" value="Duplicated hybrid motif"/>
    <property type="match status" value="1"/>
</dbReference>
<dbReference type="PRINTS" id="PR00933">
    <property type="entry name" value="BLYTICPTASE"/>
</dbReference>
<dbReference type="AlphaFoldDB" id="A0AAE9YX35"/>
<keyword evidence="5" id="KW-0482">Metalloprotease</keyword>
<keyword evidence="3" id="KW-0378">Hydrolase</keyword>
<dbReference type="InterPro" id="IPR000841">
    <property type="entry name" value="Pept_M23A_Blytic"/>
</dbReference>
<evidence type="ECO:0000256" key="8">
    <source>
        <dbReference type="PIRSR" id="PIRSR600841-3"/>
    </source>
</evidence>
<evidence type="ECO:0000259" key="9">
    <source>
        <dbReference type="Pfam" id="PF01551"/>
    </source>
</evidence>
<dbReference type="GO" id="GO:0046872">
    <property type="term" value="F:metal ion binding"/>
    <property type="evidence" value="ECO:0007669"/>
    <property type="project" value="UniProtKB-KW"/>
</dbReference>
<name>A0AAE9YX35_9GAMM</name>
<feature type="domain" description="M23ase beta-sheet core" evidence="9">
    <location>
        <begin position="193"/>
        <end position="272"/>
    </location>
</feature>
<evidence type="ECO:0000256" key="2">
    <source>
        <dbReference type="ARBA" id="ARBA00022723"/>
    </source>
</evidence>
<reference evidence="10 11" key="2">
    <citation type="journal article" date="2022" name="Mar. Drugs">
        <title>Bioassay-Guided Fractionation Leads to the Detection of Cholic Acid Generated by the Rare Thalassomonas sp.</title>
        <authorList>
            <person name="Pheiffer F."/>
            <person name="Schneider Y.K."/>
            <person name="Hansen E.H."/>
            <person name="Andersen J.H."/>
            <person name="Isaksson J."/>
            <person name="Busche T."/>
            <person name="R C."/>
            <person name="Kalinowski J."/>
            <person name="Zyl L.V."/>
            <person name="Trindade M."/>
        </authorList>
    </citation>
    <scope>NUCLEOTIDE SEQUENCE [LARGE SCALE GENOMIC DNA]</scope>
    <source>
        <strain evidence="10 11">A5K-106</strain>
    </source>
</reference>
<keyword evidence="2 7" id="KW-0479">Metal-binding</keyword>
<dbReference type="GO" id="GO:0004222">
    <property type="term" value="F:metalloendopeptidase activity"/>
    <property type="evidence" value="ECO:0007669"/>
    <property type="project" value="InterPro"/>
</dbReference>
<feature type="disulfide bond" evidence="8">
    <location>
        <begin position="297"/>
        <end position="312"/>
    </location>
</feature>
<reference evidence="10 11" key="1">
    <citation type="journal article" date="2015" name="Genome Announc.">
        <title>Draft Genome Sequences of Marine Isolates of Thalassomonas viridans and Thalassomonas actiniarum.</title>
        <authorList>
            <person name="Olonade I."/>
            <person name="van Zyl L.J."/>
            <person name="Trindade M."/>
        </authorList>
    </citation>
    <scope>NUCLEOTIDE SEQUENCE [LARGE SCALE GENOMIC DNA]</scope>
    <source>
        <strain evidence="10 11">A5K-106</strain>
    </source>
</reference>
<dbReference type="Proteomes" id="UP000032568">
    <property type="component" value="Chromosome"/>
</dbReference>
<feature type="binding site" evidence="7">
    <location>
        <position position="165"/>
    </location>
    <ligand>
        <name>Zn(2+)</name>
        <dbReference type="ChEBI" id="CHEBI:29105"/>
    </ligand>
</feature>
<proteinExistence type="predicted"/>
<dbReference type="PANTHER" id="PTHR21666">
    <property type="entry name" value="PEPTIDASE-RELATED"/>
    <property type="match status" value="1"/>
</dbReference>
<feature type="active site" description="Proton donor/acceptor" evidence="6">
    <location>
        <position position="262"/>
    </location>
</feature>
<gene>
    <name evidence="10" type="ORF">SG35_019115</name>
</gene>
<evidence type="ECO:0000256" key="3">
    <source>
        <dbReference type="ARBA" id="ARBA00022801"/>
    </source>
</evidence>